<evidence type="ECO:0000313" key="5">
    <source>
        <dbReference type="Proteomes" id="UP000094622"/>
    </source>
</evidence>
<comment type="subcellular location">
    <subcellularLocation>
        <location evidence="1">Cell envelope</location>
    </subcellularLocation>
</comment>
<dbReference type="InterPro" id="IPR058625">
    <property type="entry name" value="MdtA-like_BSH"/>
</dbReference>
<dbReference type="InterPro" id="IPR050739">
    <property type="entry name" value="MFP"/>
</dbReference>
<evidence type="ECO:0000256" key="2">
    <source>
        <dbReference type="SAM" id="MobiDB-lite"/>
    </source>
</evidence>
<feature type="domain" description="Multidrug resistance protein MdtA-like barrel-sandwich hybrid" evidence="3">
    <location>
        <begin position="34"/>
        <end position="76"/>
    </location>
</feature>
<dbReference type="AlphaFoldDB" id="A0A1E3GY33"/>
<reference evidence="4 5" key="1">
    <citation type="submission" date="2016-07" db="EMBL/GenBank/DDBJ databases">
        <title>Draft Genome Sequence of Methylobrevis pamukkalensis PK2.</title>
        <authorList>
            <person name="Vasilenko O.V."/>
            <person name="Doronina N.V."/>
            <person name="Shmareva M.N."/>
            <person name="Tarlachkov S.V."/>
            <person name="Mustakhimov I."/>
            <person name="Trotsenko Y.A."/>
        </authorList>
    </citation>
    <scope>NUCLEOTIDE SEQUENCE [LARGE SCALE GENOMIC DNA]</scope>
    <source>
        <strain evidence="4 5">PK2</strain>
    </source>
</reference>
<feature type="region of interest" description="Disordered" evidence="2">
    <location>
        <begin position="127"/>
        <end position="153"/>
    </location>
</feature>
<feature type="compositionally biased region" description="Polar residues" evidence="2">
    <location>
        <begin position="144"/>
        <end position="153"/>
    </location>
</feature>
<sequence length="153" mass="16373">MLALPLLIAVGGGYVWATGGRFEETDNAYVKHDIVTVSADVAGRIRDVAVAENQPVKAGDVLFRIDDAQYRIAVEAKKAALAAARLDVQQLKAAWRNAVAAQKAATDTVGYQQTVFDRQQKLVSAGTASQATLDTARHDLQTPARPSSRPSRA</sequence>
<proteinExistence type="predicted"/>
<accession>A0A1E3GY33</accession>
<name>A0A1E3GY33_9HYPH</name>
<evidence type="ECO:0000313" key="4">
    <source>
        <dbReference type="EMBL" id="ODN68962.1"/>
    </source>
</evidence>
<dbReference type="EMBL" id="MCRJ01000120">
    <property type="protein sequence ID" value="ODN68962.1"/>
    <property type="molecule type" value="Genomic_DNA"/>
</dbReference>
<dbReference type="Pfam" id="PF25917">
    <property type="entry name" value="BSH_RND"/>
    <property type="match status" value="1"/>
</dbReference>
<comment type="caution">
    <text evidence="4">The sequence shown here is derived from an EMBL/GenBank/DDBJ whole genome shotgun (WGS) entry which is preliminary data.</text>
</comment>
<keyword evidence="5" id="KW-1185">Reference proteome</keyword>
<gene>
    <name evidence="4" type="primary">mdtN</name>
    <name evidence="4" type="ORF">A6302_03744</name>
</gene>
<dbReference type="Proteomes" id="UP000094622">
    <property type="component" value="Unassembled WGS sequence"/>
</dbReference>
<dbReference type="SUPFAM" id="SSF111369">
    <property type="entry name" value="HlyD-like secretion proteins"/>
    <property type="match status" value="1"/>
</dbReference>
<evidence type="ECO:0000256" key="1">
    <source>
        <dbReference type="ARBA" id="ARBA00004196"/>
    </source>
</evidence>
<dbReference type="PANTHER" id="PTHR30386:SF19">
    <property type="entry name" value="MULTIDRUG EXPORT PROTEIN EMRA-RELATED"/>
    <property type="match status" value="1"/>
</dbReference>
<dbReference type="Gene3D" id="1.10.287.470">
    <property type="entry name" value="Helix hairpin bin"/>
    <property type="match status" value="1"/>
</dbReference>
<evidence type="ECO:0000259" key="3">
    <source>
        <dbReference type="Pfam" id="PF25917"/>
    </source>
</evidence>
<organism evidence="4 5">
    <name type="scientific">Methylobrevis pamukkalensis</name>
    <dbReference type="NCBI Taxonomy" id="1439726"/>
    <lineage>
        <taxon>Bacteria</taxon>
        <taxon>Pseudomonadati</taxon>
        <taxon>Pseudomonadota</taxon>
        <taxon>Alphaproteobacteria</taxon>
        <taxon>Hyphomicrobiales</taxon>
        <taxon>Pleomorphomonadaceae</taxon>
        <taxon>Methylobrevis</taxon>
    </lineage>
</organism>
<dbReference type="GO" id="GO:0030313">
    <property type="term" value="C:cell envelope"/>
    <property type="evidence" value="ECO:0007669"/>
    <property type="project" value="UniProtKB-SubCell"/>
</dbReference>
<dbReference type="RefSeq" id="WP_069308009.1">
    <property type="nucleotide sequence ID" value="NZ_MCRJ01000120.1"/>
</dbReference>
<protein>
    <submittedName>
        <fullName evidence="4">Multidrug resistance protein MdtN</fullName>
    </submittedName>
</protein>
<dbReference type="PANTHER" id="PTHR30386">
    <property type="entry name" value="MEMBRANE FUSION SUBUNIT OF EMRAB-TOLC MULTIDRUG EFFLUX PUMP"/>
    <property type="match status" value="1"/>
</dbReference>
<dbReference type="Gene3D" id="2.40.50.100">
    <property type="match status" value="1"/>
</dbReference>